<evidence type="ECO:0000313" key="6">
    <source>
        <dbReference type="EMBL" id="SPC75108.1"/>
    </source>
</evidence>
<dbReference type="InterPro" id="IPR015424">
    <property type="entry name" value="PyrdxlP-dep_Trfase"/>
</dbReference>
<organism evidence="6">
    <name type="scientific">Fagus sylvatica</name>
    <name type="common">Beechnut</name>
    <dbReference type="NCBI Taxonomy" id="28930"/>
    <lineage>
        <taxon>Eukaryota</taxon>
        <taxon>Viridiplantae</taxon>
        <taxon>Streptophyta</taxon>
        <taxon>Embryophyta</taxon>
        <taxon>Tracheophyta</taxon>
        <taxon>Spermatophyta</taxon>
        <taxon>Magnoliopsida</taxon>
        <taxon>eudicotyledons</taxon>
        <taxon>Gunneridae</taxon>
        <taxon>Pentapetalae</taxon>
        <taxon>rosids</taxon>
        <taxon>fabids</taxon>
        <taxon>Fagales</taxon>
        <taxon>Fagaceae</taxon>
        <taxon>Fagus</taxon>
    </lineage>
</organism>
<dbReference type="InterPro" id="IPR015421">
    <property type="entry name" value="PyrdxlP-dep_Trfase_major"/>
</dbReference>
<dbReference type="PRINTS" id="PR00800">
    <property type="entry name" value="YHDCRBOXLASE"/>
</dbReference>
<dbReference type="GO" id="GO:0006520">
    <property type="term" value="P:amino acid metabolic process"/>
    <property type="evidence" value="ECO:0007669"/>
    <property type="project" value="InterPro"/>
</dbReference>
<dbReference type="InterPro" id="IPR010977">
    <property type="entry name" value="Aromatic_deC"/>
</dbReference>
<gene>
    <name evidence="6" type="ORF">FSB_LOCUS2990</name>
</gene>
<evidence type="ECO:0000256" key="4">
    <source>
        <dbReference type="ARBA" id="ARBA00023239"/>
    </source>
</evidence>
<comment type="similarity">
    <text evidence="5">Belongs to the group II decarboxylase family.</text>
</comment>
<accession>A0A2N9EK13</accession>
<dbReference type="PANTHER" id="PTHR11999:SF70">
    <property type="entry name" value="MIP05841P"/>
    <property type="match status" value="1"/>
</dbReference>
<evidence type="ECO:0000256" key="2">
    <source>
        <dbReference type="ARBA" id="ARBA00022793"/>
    </source>
</evidence>
<evidence type="ECO:0000256" key="5">
    <source>
        <dbReference type="RuleBase" id="RU000382"/>
    </source>
</evidence>
<dbReference type="GO" id="GO:0016831">
    <property type="term" value="F:carboxy-lyase activity"/>
    <property type="evidence" value="ECO:0007669"/>
    <property type="project" value="UniProtKB-KW"/>
</dbReference>
<dbReference type="Gene3D" id="1.20.1340.10">
    <property type="entry name" value="dopa decarboxylase, N-terminal domain"/>
    <property type="match status" value="1"/>
</dbReference>
<sequence>MDSEQLREHAHKMVDFIADYYKSIENFPVLSQVQPGYLREMLPDSAPNHPESLEDIFNDVQAKILPGVTHWQSPNFFAYYPSNSSIAGFLGEMLSAGLNIVGFSWITSPAATELEMIVLDWLAKLLKLPHDFLSAGQGGGVIQGTASEAVLVVLLAARDKILRRLGKHSLEKIVVYASDHTHSALQKACQDGA</sequence>
<proteinExistence type="inferred from homology"/>
<dbReference type="Gene3D" id="3.40.640.10">
    <property type="entry name" value="Type I PLP-dependent aspartate aminotransferase-like (Major domain)"/>
    <property type="match status" value="1"/>
</dbReference>
<dbReference type="GO" id="GO:0030170">
    <property type="term" value="F:pyridoxal phosphate binding"/>
    <property type="evidence" value="ECO:0007669"/>
    <property type="project" value="InterPro"/>
</dbReference>
<name>A0A2N9EK13_FAGSY</name>
<evidence type="ECO:0008006" key="7">
    <source>
        <dbReference type="Google" id="ProtNLM"/>
    </source>
</evidence>
<dbReference type="EMBL" id="OIVN01000145">
    <property type="protein sequence ID" value="SPC75108.1"/>
    <property type="molecule type" value="Genomic_DNA"/>
</dbReference>
<keyword evidence="3 5" id="KW-0663">Pyridoxal phosphate</keyword>
<keyword evidence="4 5" id="KW-0456">Lyase</keyword>
<keyword evidence="2" id="KW-0210">Decarboxylase</keyword>
<dbReference type="InterPro" id="IPR002129">
    <property type="entry name" value="PyrdxlP-dep_de-COase"/>
</dbReference>
<evidence type="ECO:0000256" key="1">
    <source>
        <dbReference type="ARBA" id="ARBA00001933"/>
    </source>
</evidence>
<comment type="cofactor">
    <cofactor evidence="1 5">
        <name>pyridoxal 5'-phosphate</name>
        <dbReference type="ChEBI" id="CHEBI:597326"/>
    </cofactor>
</comment>
<dbReference type="GO" id="GO:0019752">
    <property type="term" value="P:carboxylic acid metabolic process"/>
    <property type="evidence" value="ECO:0007669"/>
    <property type="project" value="InterPro"/>
</dbReference>
<reference evidence="6" key="1">
    <citation type="submission" date="2018-02" db="EMBL/GenBank/DDBJ databases">
        <authorList>
            <person name="Cohen D.B."/>
            <person name="Kent A.D."/>
        </authorList>
    </citation>
    <scope>NUCLEOTIDE SEQUENCE</scope>
</reference>
<dbReference type="PANTHER" id="PTHR11999">
    <property type="entry name" value="GROUP II PYRIDOXAL-5-PHOSPHATE DECARBOXYLASE"/>
    <property type="match status" value="1"/>
</dbReference>
<dbReference type="Pfam" id="PF00282">
    <property type="entry name" value="Pyridoxal_deC"/>
    <property type="match status" value="1"/>
</dbReference>
<dbReference type="GO" id="GO:0005737">
    <property type="term" value="C:cytoplasm"/>
    <property type="evidence" value="ECO:0007669"/>
    <property type="project" value="TreeGrafter"/>
</dbReference>
<dbReference type="AlphaFoldDB" id="A0A2N9EK13"/>
<dbReference type="FunFam" id="1.20.1340.10:FF:000001">
    <property type="entry name" value="Histidine decarboxylase"/>
    <property type="match status" value="1"/>
</dbReference>
<protein>
    <recommendedName>
        <fullName evidence="7">Tyrosine decarboxylase</fullName>
    </recommendedName>
</protein>
<dbReference type="SUPFAM" id="SSF53383">
    <property type="entry name" value="PLP-dependent transferases"/>
    <property type="match status" value="1"/>
</dbReference>
<evidence type="ECO:0000256" key="3">
    <source>
        <dbReference type="ARBA" id="ARBA00022898"/>
    </source>
</evidence>